<dbReference type="InterPro" id="IPR010380">
    <property type="entry name" value="DUF975"/>
</dbReference>
<feature type="transmembrane region" description="Helical" evidence="1">
    <location>
        <begin position="67"/>
        <end position="87"/>
    </location>
</feature>
<feature type="transmembrane region" description="Helical" evidence="1">
    <location>
        <begin position="99"/>
        <end position="120"/>
    </location>
</feature>
<gene>
    <name evidence="2" type="ORF">SAMN02745129_0981</name>
</gene>
<evidence type="ECO:0000313" key="2">
    <source>
        <dbReference type="EMBL" id="SHG86969.1"/>
    </source>
</evidence>
<dbReference type="OrthoDB" id="6397616at2"/>
<feature type="transmembrane region" description="Helical" evidence="1">
    <location>
        <begin position="21"/>
        <end position="47"/>
    </location>
</feature>
<feature type="transmembrane region" description="Helical" evidence="1">
    <location>
        <begin position="168"/>
        <end position="201"/>
    </location>
</feature>
<dbReference type="RefSeq" id="WP_067654568.1">
    <property type="nucleotide sequence ID" value="NZ_FQXG01000001.1"/>
</dbReference>
<protein>
    <recommendedName>
        <fullName evidence="4">Etoposide-induced protein 2.4 (EI24)</fullName>
    </recommendedName>
</protein>
<organism evidence="2 3">
    <name type="scientific">Ferrimonas marina</name>
    <dbReference type="NCBI Taxonomy" id="299255"/>
    <lineage>
        <taxon>Bacteria</taxon>
        <taxon>Pseudomonadati</taxon>
        <taxon>Pseudomonadota</taxon>
        <taxon>Gammaproteobacteria</taxon>
        <taxon>Alteromonadales</taxon>
        <taxon>Ferrimonadaceae</taxon>
        <taxon>Ferrimonas</taxon>
    </lineage>
</organism>
<keyword evidence="1" id="KW-0812">Transmembrane</keyword>
<dbReference type="AlphaFoldDB" id="A0A1M5NCQ7"/>
<proteinExistence type="predicted"/>
<evidence type="ECO:0008006" key="4">
    <source>
        <dbReference type="Google" id="ProtNLM"/>
    </source>
</evidence>
<evidence type="ECO:0000313" key="3">
    <source>
        <dbReference type="Proteomes" id="UP000184268"/>
    </source>
</evidence>
<reference evidence="2 3" key="1">
    <citation type="submission" date="2016-11" db="EMBL/GenBank/DDBJ databases">
        <authorList>
            <person name="Jaros S."/>
            <person name="Januszkiewicz K."/>
            <person name="Wedrychowicz H."/>
        </authorList>
    </citation>
    <scope>NUCLEOTIDE SEQUENCE [LARGE SCALE GENOMIC DNA]</scope>
    <source>
        <strain evidence="2 3">DSM 16917</strain>
    </source>
</reference>
<feature type="transmembrane region" description="Helical" evidence="1">
    <location>
        <begin position="126"/>
        <end position="148"/>
    </location>
</feature>
<name>A0A1M5NCQ7_9GAMM</name>
<sequence>MQRTDLVSVLKEAWQLTRQGLQPVLGAFLAAMAVALLVTWLGLTLVASWWDLDLNDSESLMEAMQPLQLLLLAVMAPFEAGLAYLGWRRATGQEARIGMVFNAWSLAAPLVLIALVSSVLANLGLFLLILPGIYVMAVLSQANLYYLFHRGSPIKAMIESAKVVHKHLLLVLPFYVVMSLLLLVSLVPMGLGLVITIPLFFYGKGVLFRELFPELSPAEETQAPSQSGESFEA</sequence>
<dbReference type="PANTHER" id="PTHR40076:SF1">
    <property type="entry name" value="MEMBRANE PROTEIN"/>
    <property type="match status" value="1"/>
</dbReference>
<keyword evidence="3" id="KW-1185">Reference proteome</keyword>
<dbReference type="STRING" id="299255.SAMN02745129_0981"/>
<dbReference type="PANTHER" id="PTHR40076">
    <property type="entry name" value="MEMBRANE PROTEIN-RELATED"/>
    <property type="match status" value="1"/>
</dbReference>
<dbReference type="EMBL" id="FQXG01000001">
    <property type="protein sequence ID" value="SHG86969.1"/>
    <property type="molecule type" value="Genomic_DNA"/>
</dbReference>
<keyword evidence="1" id="KW-1133">Transmembrane helix</keyword>
<accession>A0A1M5NCQ7</accession>
<dbReference type="Proteomes" id="UP000184268">
    <property type="component" value="Unassembled WGS sequence"/>
</dbReference>
<evidence type="ECO:0000256" key="1">
    <source>
        <dbReference type="SAM" id="Phobius"/>
    </source>
</evidence>
<keyword evidence="1" id="KW-0472">Membrane</keyword>